<keyword evidence="5 11" id="KW-0999">Mitochondrion inner membrane</keyword>
<dbReference type="Proteomes" id="UP000807469">
    <property type="component" value="Unassembled WGS sequence"/>
</dbReference>
<dbReference type="GO" id="GO:0061617">
    <property type="term" value="C:MICOS complex"/>
    <property type="evidence" value="ECO:0007669"/>
    <property type="project" value="TreeGrafter"/>
</dbReference>
<feature type="coiled-coil region" evidence="12">
    <location>
        <begin position="320"/>
        <end position="355"/>
    </location>
</feature>
<evidence type="ECO:0000256" key="12">
    <source>
        <dbReference type="SAM" id="Coils"/>
    </source>
</evidence>
<evidence type="ECO:0000313" key="13">
    <source>
        <dbReference type="EMBL" id="KAF9475098.1"/>
    </source>
</evidence>
<protein>
    <recommendedName>
        <fullName evidence="3 11">MICOS complex subunit MIC60</fullName>
    </recommendedName>
    <alternativeName>
        <fullName evidence="11">Mitofilin</fullName>
    </alternativeName>
</protein>
<evidence type="ECO:0000256" key="7">
    <source>
        <dbReference type="ARBA" id="ARBA00023054"/>
    </source>
</evidence>
<dbReference type="GO" id="GO:0042407">
    <property type="term" value="P:cristae formation"/>
    <property type="evidence" value="ECO:0007669"/>
    <property type="project" value="TreeGrafter"/>
</dbReference>
<evidence type="ECO:0000256" key="9">
    <source>
        <dbReference type="ARBA" id="ARBA00023136"/>
    </source>
</evidence>
<evidence type="ECO:0000256" key="8">
    <source>
        <dbReference type="ARBA" id="ARBA00023128"/>
    </source>
</evidence>
<keyword evidence="14" id="KW-1185">Reference proteome</keyword>
<evidence type="ECO:0000313" key="14">
    <source>
        <dbReference type="Proteomes" id="UP000807469"/>
    </source>
</evidence>
<feature type="transmembrane region" description="Helical" evidence="11">
    <location>
        <begin position="46"/>
        <end position="66"/>
    </location>
</feature>
<dbReference type="EMBL" id="MU155347">
    <property type="protein sequence ID" value="KAF9475098.1"/>
    <property type="molecule type" value="Genomic_DNA"/>
</dbReference>
<reference evidence="13" key="1">
    <citation type="submission" date="2020-11" db="EMBL/GenBank/DDBJ databases">
        <authorList>
            <consortium name="DOE Joint Genome Institute"/>
            <person name="Ahrendt S."/>
            <person name="Riley R."/>
            <person name="Andreopoulos W."/>
            <person name="Labutti K."/>
            <person name="Pangilinan J."/>
            <person name="Ruiz-Duenas F.J."/>
            <person name="Barrasa J.M."/>
            <person name="Sanchez-Garcia M."/>
            <person name="Camarero S."/>
            <person name="Miyauchi S."/>
            <person name="Serrano A."/>
            <person name="Linde D."/>
            <person name="Babiker R."/>
            <person name="Drula E."/>
            <person name="Ayuso-Fernandez I."/>
            <person name="Pacheco R."/>
            <person name="Padilla G."/>
            <person name="Ferreira P."/>
            <person name="Barriuso J."/>
            <person name="Kellner H."/>
            <person name="Castanera R."/>
            <person name="Alfaro M."/>
            <person name="Ramirez L."/>
            <person name="Pisabarro A.G."/>
            <person name="Kuo A."/>
            <person name="Tritt A."/>
            <person name="Lipzen A."/>
            <person name="He G."/>
            <person name="Yan M."/>
            <person name="Ng V."/>
            <person name="Cullen D."/>
            <person name="Martin F."/>
            <person name="Rosso M.-N."/>
            <person name="Henrissat B."/>
            <person name="Hibbett D."/>
            <person name="Martinez A.T."/>
            <person name="Grigoriev I.V."/>
        </authorList>
    </citation>
    <scope>NUCLEOTIDE SEQUENCE</scope>
    <source>
        <strain evidence="13">CIRM-BRFM 674</strain>
    </source>
</reference>
<evidence type="ECO:0000256" key="5">
    <source>
        <dbReference type="ARBA" id="ARBA00022792"/>
    </source>
</evidence>
<dbReference type="Pfam" id="PF09731">
    <property type="entry name" value="Mitofilin"/>
    <property type="match status" value="1"/>
</dbReference>
<accession>A0A9P5YSK9</accession>
<dbReference type="PANTHER" id="PTHR15415">
    <property type="entry name" value="MITOFILIN"/>
    <property type="match status" value="1"/>
</dbReference>
<evidence type="ECO:0000256" key="3">
    <source>
        <dbReference type="ARBA" id="ARBA00018116"/>
    </source>
</evidence>
<sequence length="654" mass="72526">MYRALPVSRQVASTSSKRCVKVVRRRLTTEAGPVPTPKKKKTLRKFLWTTGALTGTFYVGSTFVAFNNQTYYDIFSDQVPGGRQMLVFAESQGWDTITAGDVIKAGSGITLSTYRFVSDLINGTQPVSDVLEKGKQAVKDAASETKDATFKIVKKTVAKVDPTVQEAKKEVQKATEQVETAAKAAFEKAEVDTLELVQRAEAAIAGKPFVKEEPAPSPKIVVEVIEIIPVETPKNVYDLPLPLGFEPPPGFSRPAPPKPKVVEEEKPAAPEPEIIELPSVVPVVATASEPIITHLAGTIDNLAAFLKSDPKAASKAGDVLETAKNDLAALVERIETVKEEERNALETKLDEQTKEYTLKLLELEMEAQDRLDSQEEGYKHLFEQERAKFIQAYREKLNRELQVQTELINERLKEEVVAQGIELQRRWIREIKVRVEQERGGRLAKLDELSANLKRLEQIALDNSEHLDENIRVHALWSAIRALNNNAVASPVRKPFREELRILRHIGAAKEDPVVSVVLDSLESTDVPDVGVEPFADLATWFTNEVAPKVSQVALVPDENAGVLSYLASRAISTIRFNRQGLVPGNDVLSVIARAEYYLNEKNLDSAARELNQLKGPAKVLLHDWLEAARRRLEVQQALEVVQTQATLASLLVV</sequence>
<comment type="subunit">
    <text evidence="11">Component of the mitochondrial contact site and cristae organizing system (MICOS) complex.</text>
</comment>
<evidence type="ECO:0000256" key="1">
    <source>
        <dbReference type="ARBA" id="ARBA00004434"/>
    </source>
</evidence>
<keyword evidence="8 11" id="KW-0496">Mitochondrion</keyword>
<evidence type="ECO:0000256" key="2">
    <source>
        <dbReference type="ARBA" id="ARBA00010877"/>
    </source>
</evidence>
<comment type="similarity">
    <text evidence="2 11">Belongs to the MICOS complex subunit Mic60 family.</text>
</comment>
<evidence type="ECO:0000256" key="11">
    <source>
        <dbReference type="RuleBase" id="RU363000"/>
    </source>
</evidence>
<dbReference type="InterPro" id="IPR019133">
    <property type="entry name" value="MIC60"/>
</dbReference>
<name>A0A9P5YSK9_9AGAR</name>
<organism evidence="13 14">
    <name type="scientific">Pholiota conissans</name>
    <dbReference type="NCBI Taxonomy" id="109636"/>
    <lineage>
        <taxon>Eukaryota</taxon>
        <taxon>Fungi</taxon>
        <taxon>Dikarya</taxon>
        <taxon>Basidiomycota</taxon>
        <taxon>Agaricomycotina</taxon>
        <taxon>Agaricomycetes</taxon>
        <taxon>Agaricomycetidae</taxon>
        <taxon>Agaricales</taxon>
        <taxon>Agaricineae</taxon>
        <taxon>Strophariaceae</taxon>
        <taxon>Pholiota</taxon>
    </lineage>
</organism>
<evidence type="ECO:0000256" key="10">
    <source>
        <dbReference type="ARBA" id="ARBA00025571"/>
    </source>
</evidence>
<comment type="caution">
    <text evidence="13">The sequence shown here is derived from an EMBL/GenBank/DDBJ whole genome shotgun (WGS) entry which is preliminary data.</text>
</comment>
<proteinExistence type="inferred from homology"/>
<keyword evidence="9 11" id="KW-0472">Membrane</keyword>
<dbReference type="AlphaFoldDB" id="A0A9P5YSK9"/>
<dbReference type="PANTHER" id="PTHR15415:SF7">
    <property type="entry name" value="MICOS COMPLEX SUBUNIT MIC60"/>
    <property type="match status" value="1"/>
</dbReference>
<evidence type="ECO:0000256" key="4">
    <source>
        <dbReference type="ARBA" id="ARBA00022692"/>
    </source>
</evidence>
<dbReference type="OrthoDB" id="10261039at2759"/>
<comment type="subcellular location">
    <subcellularLocation>
        <location evidence="1 11">Mitochondrion inner membrane</location>
        <topology evidence="1 11">Single-pass membrane protein</topology>
    </subcellularLocation>
</comment>
<evidence type="ECO:0000256" key="6">
    <source>
        <dbReference type="ARBA" id="ARBA00022989"/>
    </source>
</evidence>
<comment type="function">
    <text evidence="10">Component of the MICOS complex, a large protein complex of the mitochondrial inner membrane that plays crucial roles in the maintenance of crista junctions, inner membrane architecture, and formation of contact sites to the outer membrane. Plays a role in keeping cristae membranes connected to the inner boundary membrane. Also promotes protein import via the mitochondrial intermembrane space assembly (MIA) pathway.</text>
</comment>
<keyword evidence="7 12" id="KW-0175">Coiled coil</keyword>
<keyword evidence="4 11" id="KW-0812">Transmembrane</keyword>
<keyword evidence="6 11" id="KW-1133">Transmembrane helix</keyword>
<gene>
    <name evidence="13" type="ORF">BDN70DRAFT_274196</name>
</gene>